<dbReference type="InterPro" id="IPR029058">
    <property type="entry name" value="AB_hydrolase_fold"/>
</dbReference>
<dbReference type="OMA" id="APVTCLW"/>
<evidence type="ECO:0000256" key="1">
    <source>
        <dbReference type="SAM" id="MobiDB-lite"/>
    </source>
</evidence>
<dbReference type="VEuPathDB" id="FungiDB:MYCTH_2300608"/>
<reference evidence="2 3" key="1">
    <citation type="journal article" date="2011" name="Nat. Biotechnol.">
        <title>Comparative genomic analysis of the thermophilic biomass-degrading fungi Myceliophthora thermophila and Thielavia terrestris.</title>
        <authorList>
            <person name="Berka R.M."/>
            <person name="Grigoriev I.V."/>
            <person name="Otillar R."/>
            <person name="Salamov A."/>
            <person name="Grimwood J."/>
            <person name="Reid I."/>
            <person name="Ishmael N."/>
            <person name="John T."/>
            <person name="Darmond C."/>
            <person name="Moisan M.-C."/>
            <person name="Henrissat B."/>
            <person name="Coutinho P.M."/>
            <person name="Lombard V."/>
            <person name="Natvig D.O."/>
            <person name="Lindquist E."/>
            <person name="Schmutz J."/>
            <person name="Lucas S."/>
            <person name="Harris P."/>
            <person name="Powlowski J."/>
            <person name="Bellemare A."/>
            <person name="Taylor D."/>
            <person name="Butler G."/>
            <person name="de Vries R.P."/>
            <person name="Allijn I.E."/>
            <person name="van den Brink J."/>
            <person name="Ushinsky S."/>
            <person name="Storms R."/>
            <person name="Powell A.J."/>
            <person name="Paulsen I.T."/>
            <person name="Elbourne L.D.H."/>
            <person name="Baker S.E."/>
            <person name="Magnuson J."/>
            <person name="LaBoissiere S."/>
            <person name="Clutterbuck A.J."/>
            <person name="Martinez D."/>
            <person name="Wogulis M."/>
            <person name="de Leon A.L."/>
            <person name="Rey M.W."/>
            <person name="Tsang A."/>
        </authorList>
    </citation>
    <scope>NUCLEOTIDE SEQUENCE [LARGE SCALE GENOMIC DNA]</scope>
    <source>
        <strain evidence="3">ATCC 42464 / BCRC 31852 / DSM 1799</strain>
    </source>
</reference>
<dbReference type="SUPFAM" id="SSF53474">
    <property type="entry name" value="alpha/beta-Hydrolases"/>
    <property type="match status" value="1"/>
</dbReference>
<protein>
    <recommendedName>
        <fullName evidence="4">AB hydrolase-1 domain-containing protein</fullName>
    </recommendedName>
</protein>
<dbReference type="PANTHER" id="PTHR22946">
    <property type="entry name" value="DIENELACTONE HYDROLASE DOMAIN-CONTAINING PROTEIN-RELATED"/>
    <property type="match status" value="1"/>
</dbReference>
<keyword evidence="3" id="KW-1185">Reference proteome</keyword>
<dbReference type="HOGENOM" id="CLU_048444_1_0_1"/>
<dbReference type="Gene3D" id="3.40.50.1820">
    <property type="entry name" value="alpha/beta hydrolase"/>
    <property type="match status" value="1"/>
</dbReference>
<accession>G2Q7N9</accession>
<dbReference type="RefSeq" id="XP_003661342.1">
    <property type="nucleotide sequence ID" value="XM_003661294.1"/>
</dbReference>
<dbReference type="GeneID" id="11512021"/>
<dbReference type="KEGG" id="mtm:MYCTH_2300608"/>
<evidence type="ECO:0000313" key="3">
    <source>
        <dbReference type="Proteomes" id="UP000007322"/>
    </source>
</evidence>
<dbReference type="eggNOG" id="ENOG502S342">
    <property type="taxonomic scope" value="Eukaryota"/>
</dbReference>
<dbReference type="Proteomes" id="UP000007322">
    <property type="component" value="Chromosome 2"/>
</dbReference>
<proteinExistence type="predicted"/>
<feature type="region of interest" description="Disordered" evidence="1">
    <location>
        <begin position="71"/>
        <end position="98"/>
    </location>
</feature>
<evidence type="ECO:0000313" key="2">
    <source>
        <dbReference type="EMBL" id="AEO56097.1"/>
    </source>
</evidence>
<evidence type="ECO:0008006" key="4">
    <source>
        <dbReference type="Google" id="ProtNLM"/>
    </source>
</evidence>
<dbReference type="PANTHER" id="PTHR22946:SF0">
    <property type="entry name" value="DIENELACTONE HYDROLASE DOMAIN-CONTAINING PROTEIN"/>
    <property type="match status" value="1"/>
</dbReference>
<dbReference type="OrthoDB" id="2152248at2759"/>
<organism evidence="2 3">
    <name type="scientific">Thermothelomyces thermophilus (strain ATCC 42464 / BCRC 31852 / DSM 1799)</name>
    <name type="common">Sporotrichum thermophile</name>
    <dbReference type="NCBI Taxonomy" id="573729"/>
    <lineage>
        <taxon>Eukaryota</taxon>
        <taxon>Fungi</taxon>
        <taxon>Dikarya</taxon>
        <taxon>Ascomycota</taxon>
        <taxon>Pezizomycotina</taxon>
        <taxon>Sordariomycetes</taxon>
        <taxon>Sordariomycetidae</taxon>
        <taxon>Sordariales</taxon>
        <taxon>Chaetomiaceae</taxon>
        <taxon>Thermothelomyces</taxon>
    </lineage>
</organism>
<dbReference type="InterPro" id="IPR050261">
    <property type="entry name" value="FrsA_esterase"/>
</dbReference>
<dbReference type="InParanoid" id="G2Q7N9"/>
<gene>
    <name evidence="2" type="ORF">MYCTH_2300608</name>
</gene>
<dbReference type="EMBL" id="CP003003">
    <property type="protein sequence ID" value="AEO56097.1"/>
    <property type="molecule type" value="Genomic_DNA"/>
</dbReference>
<feature type="compositionally biased region" description="Basic and acidic residues" evidence="1">
    <location>
        <begin position="75"/>
        <end position="85"/>
    </location>
</feature>
<sequence length="373" mass="40643">MSLNTSGLPPPPSVSRTTVQMAGLLVDVYGLAELPPAATRVSCLWLHHPRTRSKEHMADIAARCVGAWNARRRQQHSENDDDRRGGGGGGGGAGEQQRQTRGLIALAYDQRNHGTRKVDERANGSWREGNPMHAVDMFGVVQGMVADQRGLLDLVEGYLFAGDGGRRKIDQHLALGVSLGGHSVWQLMFAEPRVTAGVVIVGCPDYLNLLSDRARLSKLSTYTADDGGASFLGSKDFPPSLVDACKKFDPKAIFFGTDPVPDITESSSKYHGTALQIMRERVRGKSFLLCSGGEDKLVPYRCSKPFVDWFSQAGRSWFREEVLSLSVSDRVYPGIGHEFSPDMIRDSVQFIVDTVASVDLRPSSTHGQGSSKI</sequence>
<name>G2Q7N9_THET4</name>
<dbReference type="AlphaFoldDB" id="G2Q7N9"/>